<evidence type="ECO:0000259" key="11">
    <source>
        <dbReference type="Pfam" id="PF02518"/>
    </source>
</evidence>
<feature type="transmembrane region" description="Helical" evidence="10">
    <location>
        <begin position="123"/>
        <end position="142"/>
    </location>
</feature>
<evidence type="ECO:0000256" key="3">
    <source>
        <dbReference type="ARBA" id="ARBA00022553"/>
    </source>
</evidence>
<name>A0ABU8GFJ7_9ACTN</name>
<evidence type="ECO:0000313" key="13">
    <source>
        <dbReference type="EMBL" id="MEI5611954.1"/>
    </source>
</evidence>
<dbReference type="PANTHER" id="PTHR24421">
    <property type="entry name" value="NITRATE/NITRITE SENSOR PROTEIN NARX-RELATED"/>
    <property type="match status" value="1"/>
</dbReference>
<keyword evidence="10" id="KW-1133">Transmembrane helix</keyword>
<dbReference type="Gene3D" id="3.30.565.10">
    <property type="entry name" value="Histidine kinase-like ATPase, C-terminal domain"/>
    <property type="match status" value="1"/>
</dbReference>
<evidence type="ECO:0000256" key="7">
    <source>
        <dbReference type="ARBA" id="ARBA00022840"/>
    </source>
</evidence>
<comment type="catalytic activity">
    <reaction evidence="1">
        <text>ATP + protein L-histidine = ADP + protein N-phospho-L-histidine.</text>
        <dbReference type="EC" id="2.7.13.3"/>
    </reaction>
</comment>
<feature type="domain" description="Histidine kinase/HSP90-like ATPase" evidence="11">
    <location>
        <begin position="350"/>
        <end position="439"/>
    </location>
</feature>
<keyword evidence="10" id="KW-0472">Membrane</keyword>
<feature type="region of interest" description="Disordered" evidence="9">
    <location>
        <begin position="265"/>
        <end position="311"/>
    </location>
</feature>
<evidence type="ECO:0000259" key="12">
    <source>
        <dbReference type="Pfam" id="PF07730"/>
    </source>
</evidence>
<feature type="domain" description="Signal transduction histidine kinase subgroup 3 dimerisation and phosphoacceptor" evidence="12">
    <location>
        <begin position="199"/>
        <end position="264"/>
    </location>
</feature>
<organism evidence="13 14">
    <name type="scientific">Streptomyces brasiliscabiei</name>
    <dbReference type="NCBI Taxonomy" id="2736302"/>
    <lineage>
        <taxon>Bacteria</taxon>
        <taxon>Bacillati</taxon>
        <taxon>Actinomycetota</taxon>
        <taxon>Actinomycetes</taxon>
        <taxon>Kitasatosporales</taxon>
        <taxon>Streptomycetaceae</taxon>
        <taxon>Streptomyces</taxon>
    </lineage>
</organism>
<evidence type="ECO:0000256" key="10">
    <source>
        <dbReference type="SAM" id="Phobius"/>
    </source>
</evidence>
<dbReference type="EMBL" id="JBBAYM010000014">
    <property type="protein sequence ID" value="MEI5611954.1"/>
    <property type="molecule type" value="Genomic_DNA"/>
</dbReference>
<keyword evidence="3" id="KW-0597">Phosphoprotein</keyword>
<gene>
    <name evidence="13" type="ORF">WB403_22605</name>
</gene>
<dbReference type="Pfam" id="PF07730">
    <property type="entry name" value="HisKA_3"/>
    <property type="match status" value="1"/>
</dbReference>
<dbReference type="Proteomes" id="UP001365781">
    <property type="component" value="Unassembled WGS sequence"/>
</dbReference>
<dbReference type="CDD" id="cd16917">
    <property type="entry name" value="HATPase_UhpB-NarQ-NarX-like"/>
    <property type="match status" value="1"/>
</dbReference>
<keyword evidence="7" id="KW-0067">ATP-binding</keyword>
<dbReference type="PANTHER" id="PTHR24421:SF10">
    <property type="entry name" value="NITRATE_NITRITE SENSOR PROTEIN NARQ"/>
    <property type="match status" value="1"/>
</dbReference>
<protein>
    <recommendedName>
        <fullName evidence="2">histidine kinase</fullName>
        <ecNumber evidence="2">2.7.13.3</ecNumber>
    </recommendedName>
</protein>
<dbReference type="InterPro" id="IPR011712">
    <property type="entry name" value="Sig_transdc_His_kin_sub3_dim/P"/>
</dbReference>
<dbReference type="InterPro" id="IPR003594">
    <property type="entry name" value="HATPase_dom"/>
</dbReference>
<evidence type="ECO:0000256" key="1">
    <source>
        <dbReference type="ARBA" id="ARBA00000085"/>
    </source>
</evidence>
<proteinExistence type="predicted"/>
<feature type="transmembrane region" description="Helical" evidence="10">
    <location>
        <begin position="78"/>
        <end position="103"/>
    </location>
</feature>
<dbReference type="Pfam" id="PF02518">
    <property type="entry name" value="HATPase_c"/>
    <property type="match status" value="1"/>
</dbReference>
<comment type="caution">
    <text evidence="13">The sequence shown here is derived from an EMBL/GenBank/DDBJ whole genome shotgun (WGS) entry which is preliminary data.</text>
</comment>
<keyword evidence="14" id="KW-1185">Reference proteome</keyword>
<dbReference type="RefSeq" id="WP_336538907.1">
    <property type="nucleotide sequence ID" value="NZ_JBBAYL010000014.1"/>
</dbReference>
<reference evidence="13 14" key="1">
    <citation type="submission" date="2024-03" db="EMBL/GenBank/DDBJ databases">
        <title>First Report of Pectobacterium brasiliscabiei causing potato scab in china.</title>
        <authorList>
            <person name="Handique U."/>
        </authorList>
    </citation>
    <scope>NUCLEOTIDE SEQUENCE [LARGE SCALE GENOMIC DNA]</scope>
    <source>
        <strain evidence="13 14">ZRIMU1503</strain>
    </source>
</reference>
<evidence type="ECO:0000256" key="5">
    <source>
        <dbReference type="ARBA" id="ARBA00022741"/>
    </source>
</evidence>
<dbReference type="InterPro" id="IPR036890">
    <property type="entry name" value="HATPase_C_sf"/>
</dbReference>
<keyword evidence="8" id="KW-0902">Two-component regulatory system</keyword>
<evidence type="ECO:0000256" key="2">
    <source>
        <dbReference type="ARBA" id="ARBA00012438"/>
    </source>
</evidence>
<feature type="transmembrane region" description="Helical" evidence="10">
    <location>
        <begin position="28"/>
        <end position="47"/>
    </location>
</feature>
<feature type="compositionally biased region" description="Basic and acidic residues" evidence="9">
    <location>
        <begin position="265"/>
        <end position="290"/>
    </location>
</feature>
<dbReference type="GO" id="GO:0016301">
    <property type="term" value="F:kinase activity"/>
    <property type="evidence" value="ECO:0007669"/>
    <property type="project" value="UniProtKB-KW"/>
</dbReference>
<dbReference type="EC" id="2.7.13.3" evidence="2"/>
<sequence>MAPSTPPPTAHLRRDAPHPHAFRRTVDATLATVLFACSFPGTLITWPGHALTVSWWPGVLLAGVSCGALLWRRGRPRTTVAVTLACAIAACALGYLLTVLLLAPLMVALHSLAVRTDRRTANSFTFTGVALLVATGLIAGPAGEPLVLKLIGPTAWLLLPTSLGTATRLRRAYLEAVRARAEHAERTRDEEARRRVAEERMRIARDLHDVVAHHLVLANLQATTVGRFVRARPDEAERLITELSRTTTSALRELKSTVGLLRAEEEATEKAGRAEKAGRVESAERAERVGSVEGSEAAGSRDDTGIRPVASTPGLAQLPELAASFAYAGLTVTVTGTGDPRPLSAGADLTAYRIAQEALTNVTKHAATRTAEVHLAYTTKRLRLTVLDDGGPRPGGEPSPGGGYGLLGMRERAYSAGGLLRVGPRPGGGFEVVAELPLPSVEDVA</sequence>
<keyword evidence="10" id="KW-0812">Transmembrane</keyword>
<keyword evidence="4" id="KW-0808">Transferase</keyword>
<keyword evidence="5" id="KW-0547">Nucleotide-binding</keyword>
<dbReference type="Gene3D" id="1.20.5.1930">
    <property type="match status" value="1"/>
</dbReference>
<accession>A0ABU8GFJ7</accession>
<feature type="transmembrane region" description="Helical" evidence="10">
    <location>
        <begin position="53"/>
        <end position="71"/>
    </location>
</feature>
<dbReference type="InterPro" id="IPR050482">
    <property type="entry name" value="Sensor_HK_TwoCompSys"/>
</dbReference>
<evidence type="ECO:0000256" key="9">
    <source>
        <dbReference type="SAM" id="MobiDB-lite"/>
    </source>
</evidence>
<evidence type="ECO:0000256" key="4">
    <source>
        <dbReference type="ARBA" id="ARBA00022679"/>
    </source>
</evidence>
<evidence type="ECO:0000256" key="6">
    <source>
        <dbReference type="ARBA" id="ARBA00022777"/>
    </source>
</evidence>
<keyword evidence="6 13" id="KW-0418">Kinase</keyword>
<dbReference type="SUPFAM" id="SSF55874">
    <property type="entry name" value="ATPase domain of HSP90 chaperone/DNA topoisomerase II/histidine kinase"/>
    <property type="match status" value="1"/>
</dbReference>
<evidence type="ECO:0000256" key="8">
    <source>
        <dbReference type="ARBA" id="ARBA00023012"/>
    </source>
</evidence>
<evidence type="ECO:0000313" key="14">
    <source>
        <dbReference type="Proteomes" id="UP001365781"/>
    </source>
</evidence>